<dbReference type="STRING" id="35608.A0A2U1KEN4"/>
<evidence type="ECO:0000259" key="1">
    <source>
        <dbReference type="Pfam" id="PF00582"/>
    </source>
</evidence>
<dbReference type="InterPro" id="IPR006016">
    <property type="entry name" value="UspA"/>
</dbReference>
<dbReference type="SUPFAM" id="SSF52402">
    <property type="entry name" value="Adenine nucleotide alpha hydrolases-like"/>
    <property type="match status" value="1"/>
</dbReference>
<dbReference type="PANTHER" id="PTHR47000:SF3">
    <property type="entry name" value="ADENINE NUCLEOTIDE ALPHA HYDROLASES-LIKE SUPERFAMILY PROTEIN"/>
    <property type="match status" value="1"/>
</dbReference>
<dbReference type="Proteomes" id="UP000245207">
    <property type="component" value="Unassembled WGS sequence"/>
</dbReference>
<dbReference type="CDD" id="cd00293">
    <property type="entry name" value="USP-like"/>
    <property type="match status" value="1"/>
</dbReference>
<evidence type="ECO:0000313" key="2">
    <source>
        <dbReference type="EMBL" id="PWA35171.1"/>
    </source>
</evidence>
<dbReference type="Pfam" id="PF00582">
    <property type="entry name" value="Usp"/>
    <property type="match status" value="1"/>
</dbReference>
<dbReference type="Gene3D" id="3.40.50.620">
    <property type="entry name" value="HUPs"/>
    <property type="match status" value="1"/>
</dbReference>
<organism evidence="2 3">
    <name type="scientific">Artemisia annua</name>
    <name type="common">Sweet wormwood</name>
    <dbReference type="NCBI Taxonomy" id="35608"/>
    <lineage>
        <taxon>Eukaryota</taxon>
        <taxon>Viridiplantae</taxon>
        <taxon>Streptophyta</taxon>
        <taxon>Embryophyta</taxon>
        <taxon>Tracheophyta</taxon>
        <taxon>Spermatophyta</taxon>
        <taxon>Magnoliopsida</taxon>
        <taxon>eudicotyledons</taxon>
        <taxon>Gunneridae</taxon>
        <taxon>Pentapetalae</taxon>
        <taxon>asterids</taxon>
        <taxon>campanulids</taxon>
        <taxon>Asterales</taxon>
        <taxon>Asteraceae</taxon>
        <taxon>Asteroideae</taxon>
        <taxon>Anthemideae</taxon>
        <taxon>Artemisiinae</taxon>
        <taxon>Artemisia</taxon>
    </lineage>
</organism>
<feature type="domain" description="UspA" evidence="1">
    <location>
        <begin position="96"/>
        <end position="236"/>
    </location>
</feature>
<dbReference type="AlphaFoldDB" id="A0A2U1KEN4"/>
<evidence type="ECO:0000313" key="3">
    <source>
        <dbReference type="Proteomes" id="UP000245207"/>
    </source>
</evidence>
<keyword evidence="3" id="KW-1185">Reference proteome</keyword>
<name>A0A2U1KEN4_ARTAN</name>
<dbReference type="InterPro" id="IPR014729">
    <property type="entry name" value="Rossmann-like_a/b/a_fold"/>
</dbReference>
<proteinExistence type="predicted"/>
<dbReference type="EMBL" id="PKPP01020538">
    <property type="protein sequence ID" value="PWA35171.1"/>
    <property type="molecule type" value="Genomic_DNA"/>
</dbReference>
<sequence>MITIKGLQNFSINQEKLNMMKVKTKLGGFHSMRARVQVRSPTPHHKKTFSLGSRLSDGTKTISFPGSENSSGELNFDISREMLKGETEADDGCGNKVMVVVDSNMESKGALQWALDHAVQNQDTMILLHITTGSKLGCKSSGQVTQRAYEHLCSLKKNLETKRAEVKVEIEVRQGKEKGPTIVEAAKQERVSLLVLGQRKQSLFWRIRTMWAGKRSKGRVVDYCIQNAKCMTIAVRRKNRRHGGYLITTKRHKNFWLLA</sequence>
<reference evidence="2 3" key="1">
    <citation type="journal article" date="2018" name="Mol. Plant">
        <title>The genome of Artemisia annua provides insight into the evolution of Asteraceae family and artemisinin biosynthesis.</title>
        <authorList>
            <person name="Shen Q."/>
            <person name="Zhang L."/>
            <person name="Liao Z."/>
            <person name="Wang S."/>
            <person name="Yan T."/>
            <person name="Shi P."/>
            <person name="Liu M."/>
            <person name="Fu X."/>
            <person name="Pan Q."/>
            <person name="Wang Y."/>
            <person name="Lv Z."/>
            <person name="Lu X."/>
            <person name="Zhang F."/>
            <person name="Jiang W."/>
            <person name="Ma Y."/>
            <person name="Chen M."/>
            <person name="Hao X."/>
            <person name="Li L."/>
            <person name="Tang Y."/>
            <person name="Lv G."/>
            <person name="Zhou Y."/>
            <person name="Sun X."/>
            <person name="Brodelius P.E."/>
            <person name="Rose J.K.C."/>
            <person name="Tang K."/>
        </authorList>
    </citation>
    <scope>NUCLEOTIDE SEQUENCE [LARGE SCALE GENOMIC DNA]</scope>
    <source>
        <strain evidence="3">cv. Huhao1</strain>
        <tissue evidence="2">Leaf</tissue>
    </source>
</reference>
<accession>A0A2U1KEN4</accession>
<dbReference type="OrthoDB" id="1667873at2759"/>
<protein>
    <submittedName>
        <fullName evidence="2">Rossmann-like alpha/beta/alpha sandwich fold protein</fullName>
    </submittedName>
</protein>
<dbReference type="PANTHER" id="PTHR47000">
    <property type="entry name" value="ADENINE NUCLEOTIDE ALPHA HYDROLASES-LIKE SUPERFAMILY PROTEIN"/>
    <property type="match status" value="1"/>
</dbReference>
<gene>
    <name evidence="2" type="ORF">CTI12_AA579150</name>
</gene>
<comment type="caution">
    <text evidence="2">The sequence shown here is derived from an EMBL/GenBank/DDBJ whole genome shotgun (WGS) entry which is preliminary data.</text>
</comment>